<dbReference type="EMBL" id="JAACFV010000052">
    <property type="protein sequence ID" value="KAF7508601.1"/>
    <property type="molecule type" value="Genomic_DNA"/>
</dbReference>
<evidence type="ECO:0000256" key="1">
    <source>
        <dbReference type="SAM" id="MobiDB-lite"/>
    </source>
</evidence>
<dbReference type="AlphaFoldDB" id="A0A8H7E6G6"/>
<name>A0A8H7E6G6_9EURO</name>
<keyword evidence="3" id="KW-1185">Reference proteome</keyword>
<proteinExistence type="predicted"/>
<feature type="compositionally biased region" description="Basic and acidic residues" evidence="1">
    <location>
        <begin position="91"/>
        <end position="104"/>
    </location>
</feature>
<sequence>MRATSPDAITQFNDPNSHVDVMVAAMSFATGLNAELQEIWREQVIVKRSKRTFSHDVEEFRLCCSSIEEAYSKMVVSKTYRFSKGGQVRQSQEDRKSTTKERAGDVWMQTSKL</sequence>
<dbReference type="Proteomes" id="UP000606974">
    <property type="component" value="Unassembled WGS sequence"/>
</dbReference>
<accession>A0A8H7E6G6</accession>
<feature type="region of interest" description="Disordered" evidence="1">
    <location>
        <begin position="84"/>
        <end position="113"/>
    </location>
</feature>
<protein>
    <submittedName>
        <fullName evidence="2">Uncharacterized protein</fullName>
    </submittedName>
</protein>
<evidence type="ECO:0000313" key="2">
    <source>
        <dbReference type="EMBL" id="KAF7508601.1"/>
    </source>
</evidence>
<reference evidence="2" key="1">
    <citation type="submission" date="2020-02" db="EMBL/GenBank/DDBJ databases">
        <authorList>
            <person name="Palmer J.M."/>
        </authorList>
    </citation>
    <scope>NUCLEOTIDE SEQUENCE</scope>
    <source>
        <strain evidence="2">EPUS1.4</strain>
        <tissue evidence="2">Thallus</tissue>
    </source>
</reference>
<organism evidence="2 3">
    <name type="scientific">Endocarpon pusillum</name>
    <dbReference type="NCBI Taxonomy" id="364733"/>
    <lineage>
        <taxon>Eukaryota</taxon>
        <taxon>Fungi</taxon>
        <taxon>Dikarya</taxon>
        <taxon>Ascomycota</taxon>
        <taxon>Pezizomycotina</taxon>
        <taxon>Eurotiomycetes</taxon>
        <taxon>Chaetothyriomycetidae</taxon>
        <taxon>Verrucariales</taxon>
        <taxon>Verrucariaceae</taxon>
        <taxon>Endocarpon</taxon>
    </lineage>
</organism>
<gene>
    <name evidence="2" type="ORF">GJ744_009150</name>
</gene>
<evidence type="ECO:0000313" key="3">
    <source>
        <dbReference type="Proteomes" id="UP000606974"/>
    </source>
</evidence>
<comment type="caution">
    <text evidence="2">The sequence shown here is derived from an EMBL/GenBank/DDBJ whole genome shotgun (WGS) entry which is preliminary data.</text>
</comment>